<dbReference type="PANTHER" id="PTHR43772:SF2">
    <property type="entry name" value="PUTATIVE (AFU_ORTHOLOGUE AFUA_2G04480)-RELATED"/>
    <property type="match status" value="1"/>
</dbReference>
<keyword evidence="2" id="KW-0858">Xylan degradation</keyword>
<dbReference type="CDD" id="cd08982">
    <property type="entry name" value="GH43-like"/>
    <property type="match status" value="1"/>
</dbReference>
<evidence type="ECO:0000313" key="9">
    <source>
        <dbReference type="Proteomes" id="UP000076586"/>
    </source>
</evidence>
<reference evidence="9" key="1">
    <citation type="submission" date="2016-04" db="EMBL/GenBank/DDBJ databases">
        <title>Draft genome sequence of Paludibacter jiangxiensis strain NM7.</title>
        <authorList>
            <person name="Qiu Y."/>
            <person name="Matsuura N."/>
            <person name="Ohashi A."/>
            <person name="Tourlousse M.D."/>
            <person name="Sekiguchi Y."/>
        </authorList>
    </citation>
    <scope>NUCLEOTIDE SEQUENCE [LARGE SCALE GENOMIC DNA]</scope>
    <source>
        <strain evidence="9">NM7</strain>
    </source>
</reference>
<dbReference type="Gene3D" id="2.60.40.1120">
    <property type="entry name" value="Carboxypeptidase-like, regulatory domain"/>
    <property type="match status" value="1"/>
</dbReference>
<dbReference type="AlphaFoldDB" id="A0A161LSQ7"/>
<dbReference type="Gene3D" id="2.60.40.10">
    <property type="entry name" value="Immunoglobulins"/>
    <property type="match status" value="1"/>
</dbReference>
<comment type="caution">
    <text evidence="8">The sequence shown here is derived from an EMBL/GenBank/DDBJ whole genome shotgun (WGS) entry which is preliminary data.</text>
</comment>
<dbReference type="PROSITE" id="PS50853">
    <property type="entry name" value="FN3"/>
    <property type="match status" value="1"/>
</dbReference>
<proteinExistence type="inferred from homology"/>
<dbReference type="SUPFAM" id="SSF49464">
    <property type="entry name" value="Carboxypeptidase regulatory domain-like"/>
    <property type="match status" value="1"/>
</dbReference>
<keyword evidence="9" id="KW-1185">Reference proteome</keyword>
<dbReference type="InterPro" id="IPR006710">
    <property type="entry name" value="Glyco_hydro_43"/>
</dbReference>
<dbReference type="CDD" id="cd00063">
    <property type="entry name" value="FN3"/>
    <property type="match status" value="1"/>
</dbReference>
<evidence type="ECO:0000313" key="8">
    <source>
        <dbReference type="EMBL" id="GAT63840.1"/>
    </source>
</evidence>
<gene>
    <name evidence="8" type="ORF">PJIAN_4382</name>
</gene>
<dbReference type="SUPFAM" id="SSF49785">
    <property type="entry name" value="Galactose-binding domain-like"/>
    <property type="match status" value="1"/>
</dbReference>
<evidence type="ECO:0000256" key="2">
    <source>
        <dbReference type="ARBA" id="ARBA00022651"/>
    </source>
</evidence>
<evidence type="ECO:0000259" key="7">
    <source>
        <dbReference type="PROSITE" id="PS50853"/>
    </source>
</evidence>
<reference evidence="9" key="2">
    <citation type="journal article" date="2017" name="Genome Announc.">
        <title>Draft genome sequence of Paludibacter jiangxiensis NM7(T), a propionate-producing fermentative bacterium.</title>
        <authorList>
            <person name="Qiu Y.-L."/>
            <person name="Tourlousse D.M."/>
            <person name="Matsuura N."/>
            <person name="Ohashi A."/>
            <person name="Sekiguchi Y."/>
        </authorList>
    </citation>
    <scope>NUCLEOTIDE SEQUENCE [LARGE SCALE GENOMIC DNA]</scope>
    <source>
        <strain evidence="9">NM7</strain>
    </source>
</reference>
<evidence type="ECO:0000256" key="1">
    <source>
        <dbReference type="ARBA" id="ARBA00009865"/>
    </source>
</evidence>
<keyword evidence="8" id="KW-0645">Protease</keyword>
<keyword evidence="5" id="KW-0326">Glycosidase</keyword>
<keyword evidence="3" id="KW-0378">Hydrolase</keyword>
<organism evidence="8 9">
    <name type="scientific">Paludibacter jiangxiensis</name>
    <dbReference type="NCBI Taxonomy" id="681398"/>
    <lineage>
        <taxon>Bacteria</taxon>
        <taxon>Pseudomonadati</taxon>
        <taxon>Bacteroidota</taxon>
        <taxon>Bacteroidia</taxon>
        <taxon>Bacteroidales</taxon>
        <taxon>Paludibacteraceae</taxon>
        <taxon>Paludibacter</taxon>
    </lineage>
</organism>
<evidence type="ECO:0000259" key="6">
    <source>
        <dbReference type="PROSITE" id="PS50022"/>
    </source>
</evidence>
<dbReference type="SUPFAM" id="SSF75005">
    <property type="entry name" value="Arabinanase/levansucrase/invertase"/>
    <property type="match status" value="1"/>
</dbReference>
<dbReference type="InterPro" id="IPR003961">
    <property type="entry name" value="FN3_dom"/>
</dbReference>
<evidence type="ECO:0000256" key="5">
    <source>
        <dbReference type="ARBA" id="ARBA00023295"/>
    </source>
</evidence>
<evidence type="ECO:0000256" key="3">
    <source>
        <dbReference type="ARBA" id="ARBA00022801"/>
    </source>
</evidence>
<sequence length="680" mass="76887">MSNSQTKTIKGQITEYNIPVVMTYQIKGIVTDSTGAPLPGAQLMVKHGVVSASSDGQGRFTMTVSPDDKSLVCYFPGMKFTETPISPILTTINLRMFPDHQNHSITRQQSQATPWFDPDNDRPKTYCNPVNIDYNFEYFNHSNNKGISCRSTADPMIVPYKGKYYLFSTNQSGYYVSDDLTKWKYVFAGFQRKPNDDDPCAPAVEVFGDTLVMLGSTYKELPVWYTTHPDDGRWKHLAETALLPHWDPDLFLDDDGRLYLYYGSSNEFPTKGVEYDRASFRPKSVIHDLILLHPELHGWERFGMNNDDSVTLKPFVEGSFMTKHDGKYYLQYGAPGTEFKVYADGVYVSDKPLGPFVYQRHNPFSYKPGGFVLGAGHGGTFKDNYGNYWHIATCMLSLRETFERRIGLYPAGFDKEGTLFANTAFGDYPTTIPRASEDHAKGNFTGWMLLSLHKKVWASSSDSIYQPENAADENMRTYWAAATGNPGEWFVMDLGAEKQVNAIQVNYYEHKANQCGKAMDVYHQYKIFASPDGKNWQLTVDKSNNDLDVPHDYVELKQPLATRYLKIENVHSASGNFALMDFRVFGKSEGQTPAVVSKFVTVRDKKDTRNATIKWQAVAGAYGYNIRFGIAPDQLYNCITVYDATTYDMRGLDKDTNYWFAIEALGESGVSLLSKPVKCQ</sequence>
<dbReference type="Pfam" id="PF00754">
    <property type="entry name" value="F5_F8_type_C"/>
    <property type="match status" value="1"/>
</dbReference>
<accession>A0A161LSQ7</accession>
<dbReference type="Pfam" id="PF13620">
    <property type="entry name" value="CarboxypepD_reg"/>
    <property type="match status" value="1"/>
</dbReference>
<dbReference type="PROSITE" id="PS50022">
    <property type="entry name" value="FA58C_3"/>
    <property type="match status" value="1"/>
</dbReference>
<dbReference type="EMBL" id="BDCR01000004">
    <property type="protein sequence ID" value="GAT63840.1"/>
    <property type="molecule type" value="Genomic_DNA"/>
</dbReference>
<dbReference type="Proteomes" id="UP000076586">
    <property type="component" value="Unassembled WGS sequence"/>
</dbReference>
<dbReference type="PANTHER" id="PTHR43772">
    <property type="entry name" value="ENDO-1,4-BETA-XYLANASE"/>
    <property type="match status" value="1"/>
</dbReference>
<dbReference type="SUPFAM" id="SSF49265">
    <property type="entry name" value="Fibronectin type III"/>
    <property type="match status" value="1"/>
</dbReference>
<dbReference type="InterPro" id="IPR036116">
    <property type="entry name" value="FN3_sf"/>
</dbReference>
<dbReference type="Gene3D" id="2.115.10.20">
    <property type="entry name" value="Glycosyl hydrolase domain, family 43"/>
    <property type="match status" value="1"/>
</dbReference>
<dbReference type="InterPro" id="IPR013783">
    <property type="entry name" value="Ig-like_fold"/>
</dbReference>
<dbReference type="InterPro" id="IPR008969">
    <property type="entry name" value="CarboxyPept-like_regulatory"/>
</dbReference>
<protein>
    <submittedName>
        <fullName evidence="8">Carboxypeptidase regulatory-like domain-containing protein</fullName>
    </submittedName>
</protein>
<dbReference type="Pfam" id="PF04616">
    <property type="entry name" value="Glyco_hydro_43"/>
    <property type="match status" value="1"/>
</dbReference>
<keyword evidence="8" id="KW-0121">Carboxypeptidase</keyword>
<dbReference type="STRING" id="681398.PJIAN_4382"/>
<comment type="similarity">
    <text evidence="1">Belongs to the glycosyl hydrolase 43 family.</text>
</comment>
<keyword evidence="2" id="KW-0624">Polysaccharide degradation</keyword>
<dbReference type="Gene3D" id="2.60.120.260">
    <property type="entry name" value="Galactose-binding domain-like"/>
    <property type="match status" value="1"/>
</dbReference>
<name>A0A161LSQ7_9BACT</name>
<feature type="domain" description="F5/8 type C" evidence="6">
    <location>
        <begin position="436"/>
        <end position="587"/>
    </location>
</feature>
<dbReference type="GO" id="GO:0004553">
    <property type="term" value="F:hydrolase activity, hydrolyzing O-glycosyl compounds"/>
    <property type="evidence" value="ECO:0007669"/>
    <property type="project" value="InterPro"/>
</dbReference>
<dbReference type="InterPro" id="IPR000421">
    <property type="entry name" value="FA58C"/>
</dbReference>
<dbReference type="InterPro" id="IPR052176">
    <property type="entry name" value="Glycosyl_Hydrlase_43_Enz"/>
</dbReference>
<evidence type="ECO:0000256" key="4">
    <source>
        <dbReference type="ARBA" id="ARBA00023277"/>
    </source>
</evidence>
<dbReference type="GO" id="GO:0045493">
    <property type="term" value="P:xylan catabolic process"/>
    <property type="evidence" value="ECO:0007669"/>
    <property type="project" value="UniProtKB-KW"/>
</dbReference>
<dbReference type="InterPro" id="IPR023296">
    <property type="entry name" value="Glyco_hydro_beta-prop_sf"/>
</dbReference>
<dbReference type="InterPro" id="IPR008979">
    <property type="entry name" value="Galactose-bd-like_sf"/>
</dbReference>
<keyword evidence="4" id="KW-0119">Carbohydrate metabolism</keyword>
<feature type="domain" description="Fibronectin type-III" evidence="7">
    <location>
        <begin position="595"/>
        <end position="680"/>
    </location>
</feature>
<dbReference type="GO" id="GO:0004180">
    <property type="term" value="F:carboxypeptidase activity"/>
    <property type="evidence" value="ECO:0007669"/>
    <property type="project" value="UniProtKB-KW"/>
</dbReference>